<dbReference type="AlphaFoldDB" id="G9YIM3"/>
<sequence>MAVRLKVYEKGYMLTELLVCAVLFFLLMTAAVPVTLHRRHEQYAVDETARELVSDLQILRTHSIGNQAAAKEVKKIYVRSGEYVLTNSIFSIEKRKVFPETVRSRSNGNGIVSFDAAGRPEGKTMHIVIESQDKAYKRDIIIAAQTGRIRME</sequence>
<dbReference type="RefSeq" id="WP_006790484.1">
    <property type="nucleotide sequence ID" value="NZ_JH417603.1"/>
</dbReference>
<evidence type="ECO:0000313" key="2">
    <source>
        <dbReference type="Proteomes" id="UP000005481"/>
    </source>
</evidence>
<accession>G9YIM3</accession>
<dbReference type="HOGENOM" id="CLU_1803884_0_0_9"/>
<evidence type="ECO:0008006" key="3">
    <source>
        <dbReference type="Google" id="ProtNLM"/>
    </source>
</evidence>
<name>G9YIM3_9FIRM</name>
<dbReference type="eggNOG" id="ENOG50342P3">
    <property type="taxonomic scope" value="Bacteria"/>
</dbReference>
<dbReference type="Proteomes" id="UP000005481">
    <property type="component" value="Unassembled WGS sequence"/>
</dbReference>
<keyword evidence="2" id="KW-1185">Reference proteome</keyword>
<dbReference type="STRING" id="861450.HMPREF0080_01516"/>
<proteinExistence type="predicted"/>
<dbReference type="EMBL" id="AGCJ01000066">
    <property type="protein sequence ID" value="EHM39476.1"/>
    <property type="molecule type" value="Genomic_DNA"/>
</dbReference>
<dbReference type="OrthoDB" id="1625294at2"/>
<organism evidence="1 2">
    <name type="scientific">Anaeroglobus geminatus F0357</name>
    <dbReference type="NCBI Taxonomy" id="861450"/>
    <lineage>
        <taxon>Bacteria</taxon>
        <taxon>Bacillati</taxon>
        <taxon>Bacillota</taxon>
        <taxon>Negativicutes</taxon>
        <taxon>Veillonellales</taxon>
        <taxon>Veillonellaceae</taxon>
        <taxon>Anaeroglobus</taxon>
    </lineage>
</organism>
<comment type="caution">
    <text evidence="1">The sequence shown here is derived from an EMBL/GenBank/DDBJ whole genome shotgun (WGS) entry which is preliminary data.</text>
</comment>
<reference evidence="1 2" key="1">
    <citation type="submission" date="2011-08" db="EMBL/GenBank/DDBJ databases">
        <authorList>
            <person name="Weinstock G."/>
            <person name="Sodergren E."/>
            <person name="Clifton S."/>
            <person name="Fulton L."/>
            <person name="Fulton B."/>
            <person name="Courtney L."/>
            <person name="Fronick C."/>
            <person name="Harrison M."/>
            <person name="Strong C."/>
            <person name="Farmer C."/>
            <person name="Delahaunty K."/>
            <person name="Markovic C."/>
            <person name="Hall O."/>
            <person name="Minx P."/>
            <person name="Tomlinson C."/>
            <person name="Mitreva M."/>
            <person name="Hou S."/>
            <person name="Chen J."/>
            <person name="Wollam A."/>
            <person name="Pepin K.H."/>
            <person name="Johnson M."/>
            <person name="Bhonagiri V."/>
            <person name="Zhang X."/>
            <person name="Suruliraj S."/>
            <person name="Warren W."/>
            <person name="Chinwalla A."/>
            <person name="Mardis E.R."/>
            <person name="Wilson R.K."/>
        </authorList>
    </citation>
    <scope>NUCLEOTIDE SEQUENCE [LARGE SCALE GENOMIC DNA]</scope>
    <source>
        <strain evidence="1 2">F0357</strain>
    </source>
</reference>
<evidence type="ECO:0000313" key="1">
    <source>
        <dbReference type="EMBL" id="EHM39476.1"/>
    </source>
</evidence>
<gene>
    <name evidence="1" type="ORF">HMPREF0080_01516</name>
</gene>
<dbReference type="PATRIC" id="fig|861450.3.peg.1400"/>
<protein>
    <recommendedName>
        <fullName evidence="3">Prepilin-type cleavage/methylation protein</fullName>
    </recommendedName>
</protein>